<evidence type="ECO:0000313" key="10">
    <source>
        <dbReference type="Proteomes" id="UP001164632"/>
    </source>
</evidence>
<dbReference type="EMBL" id="CP113257">
    <property type="protein sequence ID" value="WAE53646.1"/>
    <property type="molecule type" value="Genomic_DNA"/>
</dbReference>
<comment type="subunit">
    <text evidence="6">Monomer.</text>
</comment>
<evidence type="ECO:0000256" key="6">
    <source>
        <dbReference type="HAMAP-Rule" id="MF_01862"/>
    </source>
</evidence>
<keyword evidence="3 6" id="KW-0489">Methyltransferase</keyword>
<evidence type="ECO:0000313" key="9">
    <source>
        <dbReference type="EMBL" id="WAE53646.1"/>
    </source>
</evidence>
<dbReference type="PANTHER" id="PTHR47816">
    <property type="entry name" value="RIBOSOMAL RNA SMALL SUBUNIT METHYLTRANSFERASE C"/>
    <property type="match status" value="1"/>
</dbReference>
<dbReference type="Pfam" id="PF08468">
    <property type="entry name" value="MTS_N"/>
    <property type="match status" value="1"/>
</dbReference>
<evidence type="ECO:0000256" key="4">
    <source>
        <dbReference type="ARBA" id="ARBA00022679"/>
    </source>
</evidence>
<dbReference type="GO" id="GO:0052914">
    <property type="term" value="F:16S rRNA (guanine(1207)-N(2))-methyltransferase activity"/>
    <property type="evidence" value="ECO:0007669"/>
    <property type="project" value="UniProtKB-EC"/>
</dbReference>
<dbReference type="CDD" id="cd02440">
    <property type="entry name" value="AdoMet_MTases"/>
    <property type="match status" value="1"/>
</dbReference>
<protein>
    <recommendedName>
        <fullName evidence="6">Ribosomal RNA small subunit methyltransferase C</fullName>
        <ecNumber evidence="6">2.1.1.172</ecNumber>
    </recommendedName>
    <alternativeName>
        <fullName evidence="6">16S rRNA m2G1207 methyltransferase</fullName>
    </alternativeName>
    <alternativeName>
        <fullName evidence="6">rRNA (guanine-N(2)-)-methyltransferase RsmC</fullName>
    </alternativeName>
</protein>
<proteinExistence type="inferred from homology"/>
<dbReference type="GO" id="GO:0003676">
    <property type="term" value="F:nucleic acid binding"/>
    <property type="evidence" value="ECO:0007669"/>
    <property type="project" value="InterPro"/>
</dbReference>
<dbReference type="PANTHER" id="PTHR47816:SF4">
    <property type="entry name" value="RIBOSOMAL RNA SMALL SUBUNIT METHYLTRANSFERASE C"/>
    <property type="match status" value="1"/>
</dbReference>
<evidence type="ECO:0000256" key="2">
    <source>
        <dbReference type="ARBA" id="ARBA00022552"/>
    </source>
</evidence>
<dbReference type="RefSeq" id="WP_267932301.1">
    <property type="nucleotide sequence ID" value="NZ_CP113257.1"/>
</dbReference>
<evidence type="ECO:0000256" key="5">
    <source>
        <dbReference type="ARBA" id="ARBA00022691"/>
    </source>
</evidence>
<keyword evidence="2 6" id="KW-0698">rRNA processing</keyword>
<feature type="domain" description="Methyltransferase small" evidence="7">
    <location>
        <begin position="162"/>
        <end position="328"/>
    </location>
</feature>
<evidence type="ECO:0000259" key="8">
    <source>
        <dbReference type="Pfam" id="PF08468"/>
    </source>
</evidence>
<accession>A0AA47E3S0</accession>
<name>A0AA47E3S0_9GAMM</name>
<dbReference type="InterPro" id="IPR046977">
    <property type="entry name" value="RsmC/RlmG"/>
</dbReference>
<comment type="subcellular location">
    <subcellularLocation>
        <location evidence="6">Cytoplasm</location>
    </subcellularLocation>
</comment>
<dbReference type="InterPro" id="IPR007848">
    <property type="entry name" value="Small_mtfrase_dom"/>
</dbReference>
<dbReference type="Proteomes" id="UP001164632">
    <property type="component" value="Chromosome"/>
</dbReference>
<dbReference type="InterPro" id="IPR002052">
    <property type="entry name" value="DNA_methylase_N6_adenine_CS"/>
</dbReference>
<dbReference type="InterPro" id="IPR023543">
    <property type="entry name" value="rRNA_ssu_MeTfrase_C"/>
</dbReference>
<evidence type="ECO:0000256" key="1">
    <source>
        <dbReference type="ARBA" id="ARBA00022490"/>
    </source>
</evidence>
<feature type="domain" description="Methyltransferase small N-terminal" evidence="8">
    <location>
        <begin position="5"/>
        <end position="152"/>
    </location>
</feature>
<evidence type="ECO:0000256" key="3">
    <source>
        <dbReference type="ARBA" id="ARBA00022603"/>
    </source>
</evidence>
<dbReference type="PROSITE" id="PS00092">
    <property type="entry name" value="N6_MTASE"/>
    <property type="match status" value="1"/>
</dbReference>
<keyword evidence="4 6" id="KW-0808">Transferase</keyword>
<gene>
    <name evidence="6" type="primary">rsmC</name>
    <name evidence="9" type="ORF">OSV15_05485</name>
</gene>
<dbReference type="GO" id="GO:0005737">
    <property type="term" value="C:cytoplasm"/>
    <property type="evidence" value="ECO:0007669"/>
    <property type="project" value="UniProtKB-SubCell"/>
</dbReference>
<dbReference type="InterPro" id="IPR013675">
    <property type="entry name" value="Mtase_sm_N"/>
</dbReference>
<sequence>MDPRSEVLLRQAELFGGRVLLAGLPADDLLGQLAGATAWSWHAGEQQQLDKRFGGRCSFGVAPPQGAFDTAVLFLPKSRELTDYLLQALAARLPGRPLYLVGEKRGGIERAAKQLASFGRARKLDSARHCQLWQVEVEQAPAAPDLDALASRFTLQLADGPLEVVSLPGVFSHGRLDLGSALLLEHLDDLPGGRLLDFGCGAGILGATLKRRYPQSELVLLDVDAFAVESSRRTLAANGLEAEVIAGDGIDAAPRQLAAIVSNPPFHQGVHTSYRASETLIERAAEHLVSDGELRLVANAFLRYPPLIEQHLGPCHTLAERDGFRIYRAVRP</sequence>
<keyword evidence="5 6" id="KW-0949">S-adenosyl-L-methionine</keyword>
<comment type="catalytic activity">
    <reaction evidence="6">
        <text>guanosine(1207) in 16S rRNA + S-adenosyl-L-methionine = N(2)-methylguanosine(1207) in 16S rRNA + S-adenosyl-L-homocysteine + H(+)</text>
        <dbReference type="Rhea" id="RHEA:42736"/>
        <dbReference type="Rhea" id="RHEA-COMP:10213"/>
        <dbReference type="Rhea" id="RHEA-COMP:10214"/>
        <dbReference type="ChEBI" id="CHEBI:15378"/>
        <dbReference type="ChEBI" id="CHEBI:57856"/>
        <dbReference type="ChEBI" id="CHEBI:59789"/>
        <dbReference type="ChEBI" id="CHEBI:74269"/>
        <dbReference type="ChEBI" id="CHEBI:74481"/>
        <dbReference type="EC" id="2.1.1.172"/>
    </reaction>
</comment>
<organism evidence="9 10">
    <name type="scientific">Stutzerimonas frequens</name>
    <dbReference type="NCBI Taxonomy" id="2968969"/>
    <lineage>
        <taxon>Bacteria</taxon>
        <taxon>Pseudomonadati</taxon>
        <taxon>Pseudomonadota</taxon>
        <taxon>Gammaproteobacteria</taxon>
        <taxon>Pseudomonadales</taxon>
        <taxon>Pseudomonadaceae</taxon>
        <taxon>Stutzerimonas</taxon>
    </lineage>
</organism>
<reference evidence="9" key="1">
    <citation type="submission" date="2022-11" db="EMBL/GenBank/DDBJ databases">
        <title>Genomic of Pseudomonas TF18.</title>
        <authorList>
            <person name="Liu T."/>
        </authorList>
    </citation>
    <scope>NUCLEOTIDE SEQUENCE</scope>
    <source>
        <strain evidence="9">TF18</strain>
    </source>
</reference>
<dbReference type="AlphaFoldDB" id="A0AA47E3S0"/>
<evidence type="ECO:0000259" key="7">
    <source>
        <dbReference type="Pfam" id="PF05175"/>
    </source>
</evidence>
<comment type="function">
    <text evidence="6">Specifically methylates the guanine in position 1207 of 16S rRNA in the 30S particle.</text>
</comment>
<dbReference type="InterPro" id="IPR029063">
    <property type="entry name" value="SAM-dependent_MTases_sf"/>
</dbReference>
<dbReference type="EC" id="2.1.1.172" evidence="6"/>
<comment type="similarity">
    <text evidence="6">Belongs to the methyltransferase superfamily. RsmC family.</text>
</comment>
<dbReference type="Pfam" id="PF05175">
    <property type="entry name" value="MTS"/>
    <property type="match status" value="1"/>
</dbReference>
<dbReference type="HAMAP" id="MF_01862">
    <property type="entry name" value="16SrRNA_methyltr_C"/>
    <property type="match status" value="1"/>
</dbReference>
<keyword evidence="1 6" id="KW-0963">Cytoplasm</keyword>
<dbReference type="Gene3D" id="3.40.50.150">
    <property type="entry name" value="Vaccinia Virus protein VP39"/>
    <property type="match status" value="2"/>
</dbReference>
<dbReference type="SUPFAM" id="SSF53335">
    <property type="entry name" value="S-adenosyl-L-methionine-dependent methyltransferases"/>
    <property type="match status" value="1"/>
</dbReference>